<evidence type="ECO:0000256" key="1">
    <source>
        <dbReference type="SAM" id="MobiDB-lite"/>
    </source>
</evidence>
<dbReference type="EMBL" id="JANAWD010000215">
    <property type="protein sequence ID" value="KAJ3483770.1"/>
    <property type="molecule type" value="Genomic_DNA"/>
</dbReference>
<evidence type="ECO:0000313" key="3">
    <source>
        <dbReference type="Proteomes" id="UP001212997"/>
    </source>
</evidence>
<dbReference type="AlphaFoldDB" id="A0AAD5V1P8"/>
<feature type="compositionally biased region" description="Polar residues" evidence="1">
    <location>
        <begin position="10"/>
        <end position="20"/>
    </location>
</feature>
<name>A0AAD5V1P8_9APHY</name>
<feature type="region of interest" description="Disordered" evidence="1">
    <location>
        <begin position="57"/>
        <end position="77"/>
    </location>
</feature>
<evidence type="ECO:0000313" key="2">
    <source>
        <dbReference type="EMBL" id="KAJ3483770.1"/>
    </source>
</evidence>
<dbReference type="Proteomes" id="UP001212997">
    <property type="component" value="Unassembled WGS sequence"/>
</dbReference>
<gene>
    <name evidence="2" type="ORF">NLI96_g6083</name>
</gene>
<organism evidence="2 3">
    <name type="scientific">Meripilus lineatus</name>
    <dbReference type="NCBI Taxonomy" id="2056292"/>
    <lineage>
        <taxon>Eukaryota</taxon>
        <taxon>Fungi</taxon>
        <taxon>Dikarya</taxon>
        <taxon>Basidiomycota</taxon>
        <taxon>Agaricomycotina</taxon>
        <taxon>Agaricomycetes</taxon>
        <taxon>Polyporales</taxon>
        <taxon>Meripilaceae</taxon>
        <taxon>Meripilus</taxon>
    </lineage>
</organism>
<accession>A0AAD5V1P8</accession>
<proteinExistence type="predicted"/>
<reference evidence="2" key="1">
    <citation type="submission" date="2022-07" db="EMBL/GenBank/DDBJ databases">
        <title>Genome Sequence of Physisporinus lineatus.</title>
        <authorList>
            <person name="Buettner E."/>
        </authorList>
    </citation>
    <scope>NUCLEOTIDE SEQUENCE</scope>
    <source>
        <strain evidence="2">VT162</strain>
    </source>
</reference>
<comment type="caution">
    <text evidence="2">The sequence shown here is derived from an EMBL/GenBank/DDBJ whole genome shotgun (WGS) entry which is preliminary data.</text>
</comment>
<sequence>MGTPFYHPVWTQTIPTNGKSASEGRKPNLAQSTRGYPLFKPPELNTLRQGRINHMVGERNVPTGPKIAQQLGSTADS</sequence>
<feature type="region of interest" description="Disordered" evidence="1">
    <location>
        <begin position="1"/>
        <end position="43"/>
    </location>
</feature>
<keyword evidence="3" id="KW-1185">Reference proteome</keyword>
<protein>
    <submittedName>
        <fullName evidence="2">Uncharacterized protein</fullName>
    </submittedName>
</protein>